<feature type="region of interest" description="Disordered" evidence="1">
    <location>
        <begin position="95"/>
        <end position="139"/>
    </location>
</feature>
<feature type="compositionally biased region" description="Acidic residues" evidence="1">
    <location>
        <begin position="24"/>
        <end position="33"/>
    </location>
</feature>
<feature type="domain" description="Myb-like" evidence="2">
    <location>
        <begin position="276"/>
        <end position="327"/>
    </location>
</feature>
<accession>A0AAV9IRF5</accession>
<sequence length="478" mass="53096">MEDKDWLEFYDPYRLSVHNRGDAGDGDDHDMEADLAMSADDPEAFEASPAPEDHCALFAAASGEHQYAADGGSLRASGLDMDDEATRELLLQLSSPTADRPTPSASQQPYSALPTTVASSARGSVSTPRSRSRRPKPVAYDRAERTVSLKELLAAVLPRVDLYTRQQLLEDHNRFRKGQLTVEELVLSLREKAGAERLSEAALRLQGTQDTWRDYEDFYLKAKTESSQTPSAAGMADEGDSGCVASHESDVPCATESSAVPATPRSVTSPSLTPTKTRSKKRAWTRLEHLIFLKGLQVFGRGRWKHIADAIPGRSVSQVVGHAKKFFQRQRKNVRDKRVRSIHDLVLESAEMRELEHALEHGLIENPGFHLSAVGIVQRIRSELDSPVGGRTADSRVPPTFAGDGDGDAEHARRRRPSAVTQLLLHHREEHNPLWSDEAAIQRELRLQRLEHTSLLLRQTLITMRTQVCRGYVDPRGS</sequence>
<dbReference type="PANTHER" id="PTHR44042">
    <property type="entry name" value="DUPLICATED HOMEODOMAIN-LIKE SUPERFAMILY PROTEIN-RELATED"/>
    <property type="match status" value="1"/>
</dbReference>
<organism evidence="5 6">
    <name type="scientific">Cyanidium caldarium</name>
    <name type="common">Red alga</name>
    <dbReference type="NCBI Taxonomy" id="2771"/>
    <lineage>
        <taxon>Eukaryota</taxon>
        <taxon>Rhodophyta</taxon>
        <taxon>Bangiophyceae</taxon>
        <taxon>Cyanidiales</taxon>
        <taxon>Cyanidiaceae</taxon>
        <taxon>Cyanidium</taxon>
    </lineage>
</organism>
<feature type="region of interest" description="Disordered" evidence="1">
    <location>
        <begin position="17"/>
        <end position="49"/>
    </location>
</feature>
<evidence type="ECO:0000256" key="1">
    <source>
        <dbReference type="SAM" id="MobiDB-lite"/>
    </source>
</evidence>
<dbReference type="AlphaFoldDB" id="A0AAV9IRF5"/>
<feature type="region of interest" description="Disordered" evidence="1">
    <location>
        <begin position="387"/>
        <end position="416"/>
    </location>
</feature>
<evidence type="ECO:0000259" key="2">
    <source>
        <dbReference type="PROSITE" id="PS50090"/>
    </source>
</evidence>
<feature type="compositionally biased region" description="Polar residues" evidence="1">
    <location>
        <begin position="95"/>
        <end position="121"/>
    </location>
</feature>
<evidence type="ECO:0000313" key="5">
    <source>
        <dbReference type="EMBL" id="KAK4534498.1"/>
    </source>
</evidence>
<feature type="compositionally biased region" description="Polar residues" evidence="1">
    <location>
        <begin position="255"/>
        <end position="276"/>
    </location>
</feature>
<proteinExistence type="predicted"/>
<dbReference type="InterPro" id="IPR017930">
    <property type="entry name" value="Myb_dom"/>
</dbReference>
<dbReference type="EMBL" id="JANCYW010000002">
    <property type="protein sequence ID" value="KAK4534498.1"/>
    <property type="molecule type" value="Genomic_DNA"/>
</dbReference>
<feature type="domain" description="HTH myb-type" evidence="4">
    <location>
        <begin position="280"/>
        <end position="331"/>
    </location>
</feature>
<feature type="domain" description="SANT" evidence="3">
    <location>
        <begin position="279"/>
        <end position="331"/>
    </location>
</feature>
<dbReference type="InterPro" id="IPR009057">
    <property type="entry name" value="Homeodomain-like_sf"/>
</dbReference>
<comment type="caution">
    <text evidence="5">The sequence shown here is derived from an EMBL/GenBank/DDBJ whole genome shotgun (WGS) entry which is preliminary data.</text>
</comment>
<dbReference type="PROSITE" id="PS51294">
    <property type="entry name" value="HTH_MYB"/>
    <property type="match status" value="1"/>
</dbReference>
<dbReference type="Gene3D" id="1.10.10.60">
    <property type="entry name" value="Homeodomain-like"/>
    <property type="match status" value="1"/>
</dbReference>
<dbReference type="Pfam" id="PF00249">
    <property type="entry name" value="Myb_DNA-binding"/>
    <property type="match status" value="1"/>
</dbReference>
<feature type="region of interest" description="Disordered" evidence="1">
    <location>
        <begin position="226"/>
        <end position="279"/>
    </location>
</feature>
<dbReference type="SMART" id="SM00717">
    <property type="entry name" value="SANT"/>
    <property type="match status" value="1"/>
</dbReference>
<dbReference type="PANTHER" id="PTHR44042:SF67">
    <property type="entry name" value="MYB-LIKE PROTEIN I"/>
    <property type="match status" value="1"/>
</dbReference>
<dbReference type="Proteomes" id="UP001301350">
    <property type="component" value="Unassembled WGS sequence"/>
</dbReference>
<evidence type="ECO:0000259" key="3">
    <source>
        <dbReference type="PROSITE" id="PS51293"/>
    </source>
</evidence>
<dbReference type="InterPro" id="IPR017884">
    <property type="entry name" value="SANT_dom"/>
</dbReference>
<evidence type="ECO:0008006" key="7">
    <source>
        <dbReference type="Google" id="ProtNLM"/>
    </source>
</evidence>
<gene>
    <name evidence="5" type="ORF">CDCA_CDCA02G0523</name>
</gene>
<dbReference type="SUPFAM" id="SSF46689">
    <property type="entry name" value="Homeodomain-like"/>
    <property type="match status" value="1"/>
</dbReference>
<keyword evidence="6" id="KW-1185">Reference proteome</keyword>
<evidence type="ECO:0000259" key="4">
    <source>
        <dbReference type="PROSITE" id="PS51294"/>
    </source>
</evidence>
<dbReference type="InterPro" id="IPR001005">
    <property type="entry name" value="SANT/Myb"/>
</dbReference>
<dbReference type="PROSITE" id="PS51293">
    <property type="entry name" value="SANT"/>
    <property type="match status" value="1"/>
</dbReference>
<name>A0AAV9IRF5_CYACA</name>
<reference evidence="5 6" key="1">
    <citation type="submission" date="2022-07" db="EMBL/GenBank/DDBJ databases">
        <title>Genome-wide signatures of adaptation to extreme environments.</title>
        <authorList>
            <person name="Cho C.H."/>
            <person name="Yoon H.S."/>
        </authorList>
    </citation>
    <scope>NUCLEOTIDE SEQUENCE [LARGE SCALE GENOMIC DNA]</scope>
    <source>
        <strain evidence="5 6">DBV 063 E5</strain>
    </source>
</reference>
<dbReference type="PROSITE" id="PS50090">
    <property type="entry name" value="MYB_LIKE"/>
    <property type="match status" value="1"/>
</dbReference>
<protein>
    <recommendedName>
        <fullName evidence="7">MYB-related protein</fullName>
    </recommendedName>
</protein>
<dbReference type="CDD" id="cd00167">
    <property type="entry name" value="SANT"/>
    <property type="match status" value="1"/>
</dbReference>
<evidence type="ECO:0000313" key="6">
    <source>
        <dbReference type="Proteomes" id="UP001301350"/>
    </source>
</evidence>